<feature type="compositionally biased region" description="Basic and acidic residues" evidence="1">
    <location>
        <begin position="29"/>
        <end position="44"/>
    </location>
</feature>
<comment type="caution">
    <text evidence="2">The sequence shown here is derived from an EMBL/GenBank/DDBJ whole genome shotgun (WGS) entry which is preliminary data.</text>
</comment>
<evidence type="ECO:0000313" key="3">
    <source>
        <dbReference type="Proteomes" id="UP001500668"/>
    </source>
</evidence>
<proteinExistence type="predicted"/>
<feature type="region of interest" description="Disordered" evidence="1">
    <location>
        <begin position="1"/>
        <end position="72"/>
    </location>
</feature>
<organism evidence="2 3">
    <name type="scientific">Streptomyces crystallinus</name>
    <dbReference type="NCBI Taxonomy" id="68191"/>
    <lineage>
        <taxon>Bacteria</taxon>
        <taxon>Bacillati</taxon>
        <taxon>Actinomycetota</taxon>
        <taxon>Actinomycetes</taxon>
        <taxon>Kitasatosporales</taxon>
        <taxon>Streptomycetaceae</taxon>
        <taxon>Streptomyces</taxon>
    </lineage>
</organism>
<evidence type="ECO:0000313" key="2">
    <source>
        <dbReference type="EMBL" id="GAA0612127.1"/>
    </source>
</evidence>
<reference evidence="3" key="1">
    <citation type="journal article" date="2019" name="Int. J. Syst. Evol. Microbiol.">
        <title>The Global Catalogue of Microorganisms (GCM) 10K type strain sequencing project: providing services to taxonomists for standard genome sequencing and annotation.</title>
        <authorList>
            <consortium name="The Broad Institute Genomics Platform"/>
            <consortium name="The Broad Institute Genome Sequencing Center for Infectious Disease"/>
            <person name="Wu L."/>
            <person name="Ma J."/>
        </authorList>
    </citation>
    <scope>NUCLEOTIDE SEQUENCE [LARGE SCALE GENOMIC DNA]</scope>
    <source>
        <strain evidence="3">JCM 5067</strain>
    </source>
</reference>
<dbReference type="EMBL" id="BAAACA010000034">
    <property type="protein sequence ID" value="GAA0612127.1"/>
    <property type="molecule type" value="Genomic_DNA"/>
</dbReference>
<evidence type="ECO:0000256" key="1">
    <source>
        <dbReference type="SAM" id="MobiDB-lite"/>
    </source>
</evidence>
<accession>A0ABP3RKF5</accession>
<gene>
    <name evidence="2" type="ORF">GCM10010394_47430</name>
</gene>
<keyword evidence="3" id="KW-1185">Reference proteome</keyword>
<dbReference type="Proteomes" id="UP001500668">
    <property type="component" value="Unassembled WGS sequence"/>
</dbReference>
<name>A0ABP3RKF5_9ACTN</name>
<protein>
    <submittedName>
        <fullName evidence="2">Uncharacterized protein</fullName>
    </submittedName>
</protein>
<sequence length="72" mass="7461">MTIAPRSSAMEQRGVAPDSFGKGLEMAAGDDKDGDSGQHRKDDPPLSGGKPPPNNSDGRVENPGSGSGKRRK</sequence>